<organism evidence="2 3">
    <name type="scientific">Pristionchus mayeri</name>
    <dbReference type="NCBI Taxonomy" id="1317129"/>
    <lineage>
        <taxon>Eukaryota</taxon>
        <taxon>Metazoa</taxon>
        <taxon>Ecdysozoa</taxon>
        <taxon>Nematoda</taxon>
        <taxon>Chromadorea</taxon>
        <taxon>Rhabditida</taxon>
        <taxon>Rhabditina</taxon>
        <taxon>Diplogasteromorpha</taxon>
        <taxon>Diplogasteroidea</taxon>
        <taxon>Neodiplogasteridae</taxon>
        <taxon>Pristionchus</taxon>
    </lineage>
</organism>
<reference evidence="3" key="1">
    <citation type="submission" date="2022-10" db="EMBL/GenBank/DDBJ databases">
        <title>Genome assembly of Pristionchus species.</title>
        <authorList>
            <person name="Yoshida K."/>
            <person name="Sommer R.J."/>
        </authorList>
    </citation>
    <scope>NUCLEOTIDE SEQUENCE [LARGE SCALE GENOMIC DNA]</scope>
    <source>
        <strain evidence="3">RS5460</strain>
    </source>
</reference>
<comment type="caution">
    <text evidence="2">The sequence shown here is derived from an EMBL/GenBank/DDBJ whole genome shotgun (WGS) entry which is preliminary data.</text>
</comment>
<protein>
    <recommendedName>
        <fullName evidence="4">Saposin B-type domain-containing protein</fullName>
    </recommendedName>
</protein>
<dbReference type="AlphaFoldDB" id="A0AAN4YYD1"/>
<evidence type="ECO:0008006" key="4">
    <source>
        <dbReference type="Google" id="ProtNLM"/>
    </source>
</evidence>
<name>A0AAN4YYD1_9BILA</name>
<keyword evidence="1" id="KW-0732">Signal</keyword>
<dbReference type="Proteomes" id="UP001328107">
    <property type="component" value="Unassembled WGS sequence"/>
</dbReference>
<keyword evidence="3" id="KW-1185">Reference proteome</keyword>
<accession>A0AAN4YYD1</accession>
<dbReference type="EMBL" id="BTRK01000001">
    <property type="protein sequence ID" value="GMR30713.1"/>
    <property type="molecule type" value="Genomic_DNA"/>
</dbReference>
<gene>
    <name evidence="2" type="ORF">PMAYCL1PPCAC_00908</name>
</gene>
<evidence type="ECO:0000313" key="2">
    <source>
        <dbReference type="EMBL" id="GMR30713.1"/>
    </source>
</evidence>
<feature type="chain" id="PRO_5042887089" description="Saposin B-type domain-containing protein" evidence="1">
    <location>
        <begin position="17"/>
        <end position="115"/>
    </location>
</feature>
<sequence length="115" mass="12720">MIRALILLSLISACIATPIMNAKKHFNLPDDFCSQCVISVEDFLSNINVENTVFTQVCSDMMHSDSDKNPMVKVCVAGFIGEMEYVREKLAGHSDEEICDWLGCPQITSSTTPSQ</sequence>
<proteinExistence type="predicted"/>
<evidence type="ECO:0000313" key="3">
    <source>
        <dbReference type="Proteomes" id="UP001328107"/>
    </source>
</evidence>
<feature type="signal peptide" evidence="1">
    <location>
        <begin position="1"/>
        <end position="16"/>
    </location>
</feature>
<evidence type="ECO:0000256" key="1">
    <source>
        <dbReference type="SAM" id="SignalP"/>
    </source>
</evidence>